<dbReference type="AlphaFoldDB" id="A0ABD6B259"/>
<dbReference type="Proteomes" id="UP001597111">
    <property type="component" value="Unassembled WGS sequence"/>
</dbReference>
<keyword evidence="1" id="KW-0812">Transmembrane</keyword>
<organism evidence="2 3">
    <name type="scientific">Halolamina salina</name>
    <dbReference type="NCBI Taxonomy" id="1220023"/>
    <lineage>
        <taxon>Archaea</taxon>
        <taxon>Methanobacteriati</taxon>
        <taxon>Methanobacteriota</taxon>
        <taxon>Stenosarchaea group</taxon>
        <taxon>Halobacteria</taxon>
        <taxon>Halobacteriales</taxon>
        <taxon>Haloferacaceae</taxon>
    </lineage>
</organism>
<accession>A0ABD6B259</accession>
<feature type="transmembrane region" description="Helical" evidence="1">
    <location>
        <begin position="12"/>
        <end position="30"/>
    </location>
</feature>
<evidence type="ECO:0000256" key="1">
    <source>
        <dbReference type="SAM" id="Phobius"/>
    </source>
</evidence>
<evidence type="ECO:0000313" key="2">
    <source>
        <dbReference type="EMBL" id="MFD1525096.1"/>
    </source>
</evidence>
<dbReference type="EMBL" id="JBHUDH010000014">
    <property type="protein sequence ID" value="MFD1525096.1"/>
    <property type="molecule type" value="Genomic_DNA"/>
</dbReference>
<name>A0ABD6B259_9EURY</name>
<keyword evidence="1" id="KW-0472">Membrane</keyword>
<protein>
    <submittedName>
        <fullName evidence="2">Uncharacterized protein</fullName>
    </submittedName>
</protein>
<comment type="caution">
    <text evidence="2">The sequence shown here is derived from an EMBL/GenBank/DDBJ whole genome shotgun (WGS) entry which is preliminary data.</text>
</comment>
<gene>
    <name evidence="2" type="ORF">ACFR9S_02090</name>
</gene>
<proteinExistence type="predicted"/>
<dbReference type="RefSeq" id="WP_379732234.1">
    <property type="nucleotide sequence ID" value="NZ_JBHSWZ010000240.1"/>
</dbReference>
<keyword evidence="1" id="KW-1133">Transmembrane helix</keyword>
<evidence type="ECO:0000313" key="3">
    <source>
        <dbReference type="Proteomes" id="UP001597111"/>
    </source>
</evidence>
<feature type="transmembrane region" description="Helical" evidence="1">
    <location>
        <begin position="42"/>
        <end position="63"/>
    </location>
</feature>
<reference evidence="2 3" key="1">
    <citation type="journal article" date="2019" name="Int. J. Syst. Evol. Microbiol.">
        <title>The Global Catalogue of Microorganisms (GCM) 10K type strain sequencing project: providing services to taxonomists for standard genome sequencing and annotation.</title>
        <authorList>
            <consortium name="The Broad Institute Genomics Platform"/>
            <consortium name="The Broad Institute Genome Sequencing Center for Infectious Disease"/>
            <person name="Wu L."/>
            <person name="Ma J."/>
        </authorList>
    </citation>
    <scope>NUCLEOTIDE SEQUENCE [LARGE SCALE GENOMIC DNA]</scope>
    <source>
        <strain evidence="2 3">CGMCC 1.12285</strain>
    </source>
</reference>
<keyword evidence="3" id="KW-1185">Reference proteome</keyword>
<sequence>MLQITPVDAVLAVGFLLWVALPLAVVVVAVRGYRRGDGNRTALRLAAGIVLVTAVPTLMRLGFGAVVPGGSWVPLLVRSTQLAGLLIVVGVMHGE</sequence>